<dbReference type="InterPro" id="IPR011991">
    <property type="entry name" value="ArsR-like_HTH"/>
</dbReference>
<dbReference type="InterPro" id="IPR050769">
    <property type="entry name" value="NAT_camello-type"/>
</dbReference>
<proteinExistence type="predicted"/>
<dbReference type="PROSITE" id="PS51186">
    <property type="entry name" value="GNAT"/>
    <property type="match status" value="1"/>
</dbReference>
<dbReference type="InterPro" id="IPR016181">
    <property type="entry name" value="Acyl_CoA_acyltransferase"/>
</dbReference>
<dbReference type="SUPFAM" id="SSF55729">
    <property type="entry name" value="Acyl-CoA N-acyltransferases (Nat)"/>
    <property type="match status" value="1"/>
</dbReference>
<dbReference type="InterPro" id="IPR036390">
    <property type="entry name" value="WH_DNA-bd_sf"/>
</dbReference>
<evidence type="ECO:0000259" key="2">
    <source>
        <dbReference type="PROSITE" id="PS50995"/>
    </source>
</evidence>
<evidence type="ECO:0000313" key="5">
    <source>
        <dbReference type="Proteomes" id="UP000319213"/>
    </source>
</evidence>
<dbReference type="Pfam" id="PF12802">
    <property type="entry name" value="MarR_2"/>
    <property type="match status" value="1"/>
</dbReference>
<dbReference type="PANTHER" id="PTHR13947:SF37">
    <property type="entry name" value="LD18367P"/>
    <property type="match status" value="1"/>
</dbReference>
<comment type="caution">
    <text evidence="4">The sequence shown here is derived from an EMBL/GenBank/DDBJ whole genome shotgun (WGS) entry which is preliminary data.</text>
</comment>
<dbReference type="GO" id="GO:0003700">
    <property type="term" value="F:DNA-binding transcription factor activity"/>
    <property type="evidence" value="ECO:0007669"/>
    <property type="project" value="InterPro"/>
</dbReference>
<feature type="domain" description="N-acetyltransferase" evidence="3">
    <location>
        <begin position="159"/>
        <end position="302"/>
    </location>
</feature>
<dbReference type="InterPro" id="IPR000835">
    <property type="entry name" value="HTH_MarR-typ"/>
</dbReference>
<dbReference type="PROSITE" id="PS50995">
    <property type="entry name" value="HTH_MARR_2"/>
    <property type="match status" value="1"/>
</dbReference>
<dbReference type="SMART" id="SM00347">
    <property type="entry name" value="HTH_MARR"/>
    <property type="match status" value="1"/>
</dbReference>
<dbReference type="AlphaFoldDB" id="A0A543IZV0"/>
<keyword evidence="5" id="KW-1185">Reference proteome</keyword>
<dbReference type="EMBL" id="VFPQ01000001">
    <property type="protein sequence ID" value="TQM76106.1"/>
    <property type="molecule type" value="Genomic_DNA"/>
</dbReference>
<dbReference type="Pfam" id="PF00583">
    <property type="entry name" value="Acetyltransf_1"/>
    <property type="match status" value="1"/>
</dbReference>
<dbReference type="Gene3D" id="1.10.10.10">
    <property type="entry name" value="Winged helix-like DNA-binding domain superfamily/Winged helix DNA-binding domain"/>
    <property type="match status" value="1"/>
</dbReference>
<organism evidence="4 5">
    <name type="scientific">Thermopolyspora flexuosa</name>
    <dbReference type="NCBI Taxonomy" id="103836"/>
    <lineage>
        <taxon>Bacteria</taxon>
        <taxon>Bacillati</taxon>
        <taxon>Actinomycetota</taxon>
        <taxon>Actinomycetes</taxon>
        <taxon>Streptosporangiales</taxon>
        <taxon>Streptosporangiaceae</taxon>
        <taxon>Thermopolyspora</taxon>
    </lineage>
</organism>
<evidence type="ECO:0000259" key="3">
    <source>
        <dbReference type="PROSITE" id="PS51186"/>
    </source>
</evidence>
<accession>A0A543IZV0</accession>
<gene>
    <name evidence="4" type="ORF">FHX40_2830</name>
</gene>
<dbReference type="Proteomes" id="UP000319213">
    <property type="component" value="Unassembled WGS sequence"/>
</dbReference>
<dbReference type="SUPFAM" id="SSF46785">
    <property type="entry name" value="Winged helix' DNA-binding domain"/>
    <property type="match status" value="1"/>
</dbReference>
<dbReference type="InterPro" id="IPR000182">
    <property type="entry name" value="GNAT_dom"/>
</dbReference>
<dbReference type="CDD" id="cd04301">
    <property type="entry name" value="NAT_SF"/>
    <property type="match status" value="1"/>
</dbReference>
<name>A0A543IZV0_9ACTN</name>
<dbReference type="PANTHER" id="PTHR13947">
    <property type="entry name" value="GNAT FAMILY N-ACETYLTRANSFERASE"/>
    <property type="match status" value="1"/>
</dbReference>
<keyword evidence="1 4" id="KW-0808">Transferase</keyword>
<evidence type="ECO:0000256" key="1">
    <source>
        <dbReference type="ARBA" id="ARBA00022679"/>
    </source>
</evidence>
<dbReference type="InterPro" id="IPR036388">
    <property type="entry name" value="WH-like_DNA-bd_sf"/>
</dbReference>
<evidence type="ECO:0000313" key="4">
    <source>
        <dbReference type="EMBL" id="TQM76106.1"/>
    </source>
</evidence>
<feature type="domain" description="HTH marR-type" evidence="2">
    <location>
        <begin position="1"/>
        <end position="135"/>
    </location>
</feature>
<dbReference type="CDD" id="cd00090">
    <property type="entry name" value="HTH_ARSR"/>
    <property type="match status" value="1"/>
</dbReference>
<dbReference type="GO" id="GO:0008080">
    <property type="term" value="F:N-acetyltransferase activity"/>
    <property type="evidence" value="ECO:0007669"/>
    <property type="project" value="InterPro"/>
</dbReference>
<reference evidence="4 5" key="1">
    <citation type="submission" date="2019-06" db="EMBL/GenBank/DDBJ databases">
        <title>Sequencing the genomes of 1000 actinobacteria strains.</title>
        <authorList>
            <person name="Klenk H.-P."/>
        </authorList>
    </citation>
    <scope>NUCLEOTIDE SEQUENCE [LARGE SCALE GENOMIC DNA]</scope>
    <source>
        <strain evidence="4 5">DSM 43186</strain>
    </source>
</reference>
<protein>
    <submittedName>
        <fullName evidence="4">MarR family transcriptional regulator with acetyltransferase activity</fullName>
    </submittedName>
</protein>
<sequence length="302" mass="33999">MDQVAAIRAFNRFYTRHLGVLSAGLLDTPYSLTEARILFEIGLRDACETGELRRMLGLDAGYLSRILSRFEADGLVTRERSATDGRRQIIRLTDAGRAARAMLDERAAAQIRAFLDPLPEEERRRLVAAMGTIRDILEGARPAGPYLLRPPRPGDLGWVVYRHGALYHDEYGWDETFERLVLGIVNDYVAAQGDKGQAGWVAELDGEPVGFIACMRQDARTAQLRLLLVEPSARGMGIGSRLVDECLRFARTAGYSRITLMTYDVLADARRIYRRAGFELESETPERAFGKDMVRQTWSRDL</sequence>
<dbReference type="RefSeq" id="WP_211350259.1">
    <property type="nucleotide sequence ID" value="NZ_BMPV01000001.1"/>
</dbReference>
<dbReference type="Gene3D" id="3.40.630.30">
    <property type="match status" value="1"/>
</dbReference>